<dbReference type="AlphaFoldDB" id="A0A1G8PSA5"/>
<keyword evidence="1" id="KW-1133">Transmembrane helix</keyword>
<dbReference type="Pfam" id="PF08592">
    <property type="entry name" value="Anthrone_oxy"/>
    <property type="match status" value="1"/>
</dbReference>
<dbReference type="OrthoDB" id="4412667at2"/>
<keyword evidence="1" id="KW-0812">Transmembrane</keyword>
<feature type="transmembrane region" description="Helical" evidence="1">
    <location>
        <begin position="56"/>
        <end position="74"/>
    </location>
</feature>
<sequence length="176" mass="18515">MTTPTKLLHGVALTATGLLAGAFGYGAANVVPTFNAVPLDVRLTFHTAMMEINEPVMQTAMALAILSTFGLAIAGRGRVRWLAGGAGALALASLLITVFGNVPLHALIRQWAAATSAPTGHAEILQRWETFHTLRTLTGLAAFILIVAIGVVGLGKPESRRPLRPGREAQRLSFPS</sequence>
<feature type="transmembrane region" description="Helical" evidence="1">
    <location>
        <begin position="137"/>
        <end position="155"/>
    </location>
</feature>
<gene>
    <name evidence="2" type="ORF">SAMN05421869_10813</name>
</gene>
<dbReference type="STRING" id="633440.SAMN05421869_10813"/>
<keyword evidence="3" id="KW-1185">Reference proteome</keyword>
<proteinExistence type="predicted"/>
<organism evidence="2 3">
    <name type="scientific">Nonomuraea jiangxiensis</name>
    <dbReference type="NCBI Taxonomy" id="633440"/>
    <lineage>
        <taxon>Bacteria</taxon>
        <taxon>Bacillati</taxon>
        <taxon>Actinomycetota</taxon>
        <taxon>Actinomycetes</taxon>
        <taxon>Streptosporangiales</taxon>
        <taxon>Streptosporangiaceae</taxon>
        <taxon>Nonomuraea</taxon>
    </lineage>
</organism>
<dbReference type="EMBL" id="FNDJ01000008">
    <property type="protein sequence ID" value="SDI95361.1"/>
    <property type="molecule type" value="Genomic_DNA"/>
</dbReference>
<accession>A0A1G8PSA5</accession>
<keyword evidence="1" id="KW-0472">Membrane</keyword>
<evidence type="ECO:0000256" key="1">
    <source>
        <dbReference type="SAM" id="Phobius"/>
    </source>
</evidence>
<reference evidence="2 3" key="1">
    <citation type="submission" date="2016-10" db="EMBL/GenBank/DDBJ databases">
        <authorList>
            <person name="de Groot N.N."/>
        </authorList>
    </citation>
    <scope>NUCLEOTIDE SEQUENCE [LARGE SCALE GENOMIC DNA]</scope>
    <source>
        <strain evidence="2 3">CGMCC 4.6533</strain>
    </source>
</reference>
<feature type="transmembrane region" description="Helical" evidence="1">
    <location>
        <begin position="81"/>
        <end position="102"/>
    </location>
</feature>
<name>A0A1G8PSA5_9ACTN</name>
<evidence type="ECO:0008006" key="4">
    <source>
        <dbReference type="Google" id="ProtNLM"/>
    </source>
</evidence>
<dbReference type="Proteomes" id="UP000199202">
    <property type="component" value="Unassembled WGS sequence"/>
</dbReference>
<protein>
    <recommendedName>
        <fullName evidence="4">DUF1772 domain-containing protein</fullName>
    </recommendedName>
</protein>
<evidence type="ECO:0000313" key="2">
    <source>
        <dbReference type="EMBL" id="SDI95361.1"/>
    </source>
</evidence>
<dbReference type="InterPro" id="IPR013901">
    <property type="entry name" value="Anthrone_oxy"/>
</dbReference>
<evidence type="ECO:0000313" key="3">
    <source>
        <dbReference type="Proteomes" id="UP000199202"/>
    </source>
</evidence>
<dbReference type="RefSeq" id="WP_090932822.1">
    <property type="nucleotide sequence ID" value="NZ_FNDJ01000008.1"/>
</dbReference>